<dbReference type="Proteomes" id="UP001345219">
    <property type="component" value="Chromosome 24"/>
</dbReference>
<feature type="region of interest" description="Disordered" evidence="1">
    <location>
        <begin position="166"/>
        <end position="192"/>
    </location>
</feature>
<feature type="compositionally biased region" description="Polar residues" evidence="1">
    <location>
        <begin position="62"/>
        <end position="72"/>
    </location>
</feature>
<comment type="caution">
    <text evidence="2">The sequence shown here is derived from an EMBL/GenBank/DDBJ whole genome shotgun (WGS) entry which is preliminary data.</text>
</comment>
<feature type="region of interest" description="Disordered" evidence="1">
    <location>
        <begin position="355"/>
        <end position="375"/>
    </location>
</feature>
<keyword evidence="3" id="KW-1185">Reference proteome</keyword>
<evidence type="ECO:0000313" key="3">
    <source>
        <dbReference type="Proteomes" id="UP001345219"/>
    </source>
</evidence>
<dbReference type="Pfam" id="PF03321">
    <property type="entry name" value="GH3"/>
    <property type="match status" value="2"/>
</dbReference>
<feature type="compositionally biased region" description="Pro residues" evidence="1">
    <location>
        <begin position="166"/>
        <end position="175"/>
    </location>
</feature>
<gene>
    <name evidence="2" type="ORF">SAY87_031664</name>
</gene>
<dbReference type="PANTHER" id="PTHR31901:SF9">
    <property type="entry name" value="GH3 DOMAIN-CONTAINING PROTEIN"/>
    <property type="match status" value="1"/>
</dbReference>
<reference evidence="2 3" key="1">
    <citation type="journal article" date="2023" name="Hortic Res">
        <title>Pangenome of water caltrop reveals structural variations and asymmetric subgenome divergence after allopolyploidization.</title>
        <authorList>
            <person name="Zhang X."/>
            <person name="Chen Y."/>
            <person name="Wang L."/>
            <person name="Yuan Y."/>
            <person name="Fang M."/>
            <person name="Shi L."/>
            <person name="Lu R."/>
            <person name="Comes H.P."/>
            <person name="Ma Y."/>
            <person name="Chen Y."/>
            <person name="Huang G."/>
            <person name="Zhou Y."/>
            <person name="Zheng Z."/>
            <person name="Qiu Y."/>
        </authorList>
    </citation>
    <scope>NUCLEOTIDE SEQUENCE [LARGE SCALE GENOMIC DNA]</scope>
    <source>
        <tissue evidence="2">Roots</tissue>
    </source>
</reference>
<dbReference type="AlphaFoldDB" id="A0AAN7KQ52"/>
<feature type="region of interest" description="Disordered" evidence="1">
    <location>
        <begin position="62"/>
        <end position="91"/>
    </location>
</feature>
<dbReference type="EMBL" id="JAXIOK010000005">
    <property type="protein sequence ID" value="KAK4771132.1"/>
    <property type="molecule type" value="Genomic_DNA"/>
</dbReference>
<dbReference type="InterPro" id="IPR004993">
    <property type="entry name" value="GH3"/>
</dbReference>
<evidence type="ECO:0000313" key="2">
    <source>
        <dbReference type="EMBL" id="KAK4771132.1"/>
    </source>
</evidence>
<accession>A0AAN7KQ52</accession>
<evidence type="ECO:0000256" key="1">
    <source>
        <dbReference type="SAM" id="MobiDB-lite"/>
    </source>
</evidence>
<dbReference type="PANTHER" id="PTHR31901">
    <property type="entry name" value="GH3 DOMAIN-CONTAINING PROTEIN"/>
    <property type="match status" value="1"/>
</dbReference>
<proteinExistence type="predicted"/>
<dbReference type="GO" id="GO:0016881">
    <property type="term" value="F:acid-amino acid ligase activity"/>
    <property type="evidence" value="ECO:0007669"/>
    <property type="project" value="TreeGrafter"/>
</dbReference>
<sequence length="375" mass="41515">MPEKAATVIGEPLERYISSTRSGDGSPMQHILRFRRRWFLMMLCMETIPLQKRSHRLHSMCPSTPNSRSYLSTMPEAPKQPSLHPSSGHHHLSKNWRALDFIEQVTSNPDAVQARVLSEILSRNAQVEYLRRHRLDGRTDRHSKQLLPVISYEDIHHDVSGIMATPPPSSAPSPFPSSSLEEADADHRGGAGPEVFALQPSHAGDQPILRQPDPALAAFIEAECRRSWAGIITRLWPNTKYVGVIVTGTMSQYIPTLDYYSGGLPLVCTTNSSTARVNSPLTTELVDLADVKLGQEYELVVTTYAVISVLSSCNMRVLVLQVERIKAKKESGEEVQHPQETEDLRQALGDMTEDGVGVGEGFGHRDPHSSSSPSI</sequence>
<organism evidence="2 3">
    <name type="scientific">Trapa incisa</name>
    <dbReference type="NCBI Taxonomy" id="236973"/>
    <lineage>
        <taxon>Eukaryota</taxon>
        <taxon>Viridiplantae</taxon>
        <taxon>Streptophyta</taxon>
        <taxon>Embryophyta</taxon>
        <taxon>Tracheophyta</taxon>
        <taxon>Spermatophyta</taxon>
        <taxon>Magnoliopsida</taxon>
        <taxon>eudicotyledons</taxon>
        <taxon>Gunneridae</taxon>
        <taxon>Pentapetalae</taxon>
        <taxon>rosids</taxon>
        <taxon>malvids</taxon>
        <taxon>Myrtales</taxon>
        <taxon>Lythraceae</taxon>
        <taxon>Trapa</taxon>
    </lineage>
</organism>
<name>A0AAN7KQ52_9MYRT</name>
<protein>
    <submittedName>
        <fullName evidence="2">Uncharacterized protein</fullName>
    </submittedName>
</protein>
<dbReference type="GO" id="GO:0005737">
    <property type="term" value="C:cytoplasm"/>
    <property type="evidence" value="ECO:0007669"/>
    <property type="project" value="TreeGrafter"/>
</dbReference>